<dbReference type="AlphaFoldDB" id="A0A037ZEI9"/>
<organism evidence="2 3">
    <name type="scientific">Actibacterium mucosum KCTC 23349</name>
    <dbReference type="NCBI Taxonomy" id="1454373"/>
    <lineage>
        <taxon>Bacteria</taxon>
        <taxon>Pseudomonadati</taxon>
        <taxon>Pseudomonadota</taxon>
        <taxon>Alphaproteobacteria</taxon>
        <taxon>Rhodobacterales</taxon>
        <taxon>Roseobacteraceae</taxon>
        <taxon>Actibacterium</taxon>
    </lineage>
</organism>
<gene>
    <name evidence="2" type="ORF">ACMU_04480</name>
</gene>
<dbReference type="STRING" id="1454373.ACMU_04480"/>
<sequence length="95" mass="11071">MALLKQTWAIMIVLSWSSAAIAGSCLPPAPPWMPTNADDVWAYAELLRRDAETYFTEVERYFRCQDLERREIFEQARVASEDYARVLELLDDVRK</sequence>
<feature type="chain" id="PRO_5001559380" evidence="1">
    <location>
        <begin position="23"/>
        <end position="95"/>
    </location>
</feature>
<keyword evidence="1" id="KW-0732">Signal</keyword>
<evidence type="ECO:0000256" key="1">
    <source>
        <dbReference type="SAM" id="SignalP"/>
    </source>
</evidence>
<dbReference type="OrthoDB" id="7866523at2"/>
<dbReference type="Proteomes" id="UP000026249">
    <property type="component" value="Unassembled WGS sequence"/>
</dbReference>
<reference evidence="2 3" key="1">
    <citation type="submission" date="2014-03" db="EMBL/GenBank/DDBJ databases">
        <title>Draft Genome Sequence of Actibacterium mucosum KCTC 23349, a Marine Alphaproteobacterium with Complex Ionic Requirements Isolated from Mediterranean Seawater at Malvarrosa Beach, Valencia, Spain.</title>
        <authorList>
            <person name="Arahal D.R."/>
            <person name="Shao Z."/>
            <person name="Lai Q."/>
            <person name="Pujalte M.J."/>
        </authorList>
    </citation>
    <scope>NUCLEOTIDE SEQUENCE [LARGE SCALE GENOMIC DNA]</scope>
    <source>
        <strain evidence="2 3">KCTC 23349</strain>
    </source>
</reference>
<evidence type="ECO:0000313" key="2">
    <source>
        <dbReference type="EMBL" id="KAJ54028.1"/>
    </source>
</evidence>
<name>A0A037ZEI9_9RHOB</name>
<evidence type="ECO:0000313" key="3">
    <source>
        <dbReference type="Proteomes" id="UP000026249"/>
    </source>
</evidence>
<comment type="caution">
    <text evidence="2">The sequence shown here is derived from an EMBL/GenBank/DDBJ whole genome shotgun (WGS) entry which is preliminary data.</text>
</comment>
<accession>A0A037ZEI9</accession>
<protein>
    <submittedName>
        <fullName evidence="2">Uncharacterized protein</fullName>
    </submittedName>
</protein>
<dbReference type="PROSITE" id="PS51257">
    <property type="entry name" value="PROKAR_LIPOPROTEIN"/>
    <property type="match status" value="1"/>
</dbReference>
<dbReference type="RefSeq" id="WP_051588445.1">
    <property type="nucleotide sequence ID" value="NZ_JFKE01000012.1"/>
</dbReference>
<dbReference type="EMBL" id="JFKE01000012">
    <property type="protein sequence ID" value="KAJ54028.1"/>
    <property type="molecule type" value="Genomic_DNA"/>
</dbReference>
<keyword evidence="3" id="KW-1185">Reference proteome</keyword>
<proteinExistence type="predicted"/>
<feature type="signal peptide" evidence="1">
    <location>
        <begin position="1"/>
        <end position="22"/>
    </location>
</feature>